<reference evidence="2" key="1">
    <citation type="journal article" date="2024" name="Front. Bioeng. Biotechnol.">
        <title>Genome-scale model development and genomic sequencing of the oleaginous clade Lipomyces.</title>
        <authorList>
            <person name="Czajka J.J."/>
            <person name="Han Y."/>
            <person name="Kim J."/>
            <person name="Mondo S.J."/>
            <person name="Hofstad B.A."/>
            <person name="Robles A."/>
            <person name="Haridas S."/>
            <person name="Riley R."/>
            <person name="LaButti K."/>
            <person name="Pangilinan J."/>
            <person name="Andreopoulos W."/>
            <person name="Lipzen A."/>
            <person name="Yan J."/>
            <person name="Wang M."/>
            <person name="Ng V."/>
            <person name="Grigoriev I.V."/>
            <person name="Spatafora J.W."/>
            <person name="Magnuson J.K."/>
            <person name="Baker S.E."/>
            <person name="Pomraning K.R."/>
        </authorList>
    </citation>
    <scope>NUCLEOTIDE SEQUENCE [LARGE SCALE GENOMIC DNA]</scope>
    <source>
        <strain evidence="2">CBS 7786</strain>
    </source>
</reference>
<evidence type="ECO:0000313" key="1">
    <source>
        <dbReference type="EMBL" id="KAK9240026.1"/>
    </source>
</evidence>
<proteinExistence type="predicted"/>
<comment type="caution">
    <text evidence="1">The sequence shown here is derived from an EMBL/GenBank/DDBJ whole genome shotgun (WGS) entry which is preliminary data.</text>
</comment>
<name>A0ACC3T8M1_LIPKO</name>
<dbReference type="Proteomes" id="UP001433508">
    <property type="component" value="Unassembled WGS sequence"/>
</dbReference>
<sequence>MFQVLGPSASPVKKIVLPSSSPDQIGRYMQRPLDDHPYSTKSHSLPTPTRKAGRPRKNKAGIIAIVPPADSVLRLPTTGAGPQTPPPTASRAEHGLLRSHIPATPQSDLHRTTGSKSVPHQFITPQSSSRPQSFDFSLSPGRPWPSSSSPLTSPGGNGLGIFVNEPGQPGQPRHDVDPAMIYPDQKDFQSVNKYNTYTTLFRSPIQYPPYLGQRSLSNFEALSSSAMYGSRERKRARTRTRSWTGGDHPSSRSPTLRSQPQTPMSVICFSISETGQAVIEYKDVPPTPESRSRVLSSSTSISTESSSTCASVSDDPDADHVSEAETEIFDPKHGYLLHGDARVAMAKVLHRQQALLRRYHEHTAIGDPQQKNNDERKKKHHRQHAWDGKRSVTSGDFVSHENTQAYPNANSTVVPDRHNQSSPRARGQEPLTSQQLRSEAQQRWRTDQLVSPPGHLLPQEQMFQPQAHGPQVTHSPAEEASKEAPKRKRGRPPKKQQQQYGRKDGDAVTRCVCGHNEFVGAPMIQCDSCTHWLHMLCVNLDPRVRQIGAWYCPHCIS</sequence>
<evidence type="ECO:0000313" key="2">
    <source>
        <dbReference type="Proteomes" id="UP001433508"/>
    </source>
</evidence>
<dbReference type="EMBL" id="MU971342">
    <property type="protein sequence ID" value="KAK9240026.1"/>
    <property type="molecule type" value="Genomic_DNA"/>
</dbReference>
<accession>A0ACC3T8M1</accession>
<keyword evidence="2" id="KW-1185">Reference proteome</keyword>
<protein>
    <submittedName>
        <fullName evidence="1">Uncharacterized protein</fullName>
    </submittedName>
</protein>
<gene>
    <name evidence="1" type="ORF">V1525DRAFT_264071</name>
</gene>
<organism evidence="1 2">
    <name type="scientific">Lipomyces kononenkoae</name>
    <name type="common">Yeast</name>
    <dbReference type="NCBI Taxonomy" id="34357"/>
    <lineage>
        <taxon>Eukaryota</taxon>
        <taxon>Fungi</taxon>
        <taxon>Dikarya</taxon>
        <taxon>Ascomycota</taxon>
        <taxon>Saccharomycotina</taxon>
        <taxon>Lipomycetes</taxon>
        <taxon>Lipomycetales</taxon>
        <taxon>Lipomycetaceae</taxon>
        <taxon>Lipomyces</taxon>
    </lineage>
</organism>